<evidence type="ECO:0000256" key="9">
    <source>
        <dbReference type="ARBA" id="ARBA00022741"/>
    </source>
</evidence>
<dbReference type="GO" id="GO:0008033">
    <property type="term" value="P:tRNA processing"/>
    <property type="evidence" value="ECO:0007669"/>
    <property type="project" value="UniProtKB-KW"/>
</dbReference>
<dbReference type="OrthoDB" id="9814580at2"/>
<comment type="caution">
    <text evidence="16">The sequence shown here is derived from an EMBL/GenBank/DDBJ whole genome shotgun (WGS) entry which is preliminary data.</text>
</comment>
<dbReference type="GO" id="GO:0003725">
    <property type="term" value="F:double-stranded RNA binding"/>
    <property type="evidence" value="ECO:0007669"/>
    <property type="project" value="UniProtKB-UniRule"/>
</dbReference>
<dbReference type="AlphaFoldDB" id="A0A2P2EEE7"/>
<evidence type="ECO:0000256" key="14">
    <source>
        <dbReference type="PIRSR" id="PIRSR004930-1"/>
    </source>
</evidence>
<dbReference type="GO" id="GO:0006450">
    <property type="term" value="P:regulation of translational fidelity"/>
    <property type="evidence" value="ECO:0007669"/>
    <property type="project" value="TreeGrafter"/>
</dbReference>
<dbReference type="PANTHER" id="PTHR17490">
    <property type="entry name" value="SUA5"/>
    <property type="match status" value="1"/>
</dbReference>
<comment type="similarity">
    <text evidence="2 13">Belongs to the SUA5 family.</text>
</comment>
<dbReference type="Gene3D" id="3.40.50.11030">
    <property type="entry name" value="Threonylcarbamoyl-AMP synthase, C-terminal domain"/>
    <property type="match status" value="1"/>
</dbReference>
<keyword evidence="8 13" id="KW-0548">Nucleotidyltransferase</keyword>
<dbReference type="SUPFAM" id="SSF55821">
    <property type="entry name" value="YrdC/RibB"/>
    <property type="match status" value="1"/>
</dbReference>
<dbReference type="Proteomes" id="UP000245086">
    <property type="component" value="Unassembled WGS sequence"/>
</dbReference>
<feature type="binding site" evidence="14">
    <location>
        <position position="140"/>
    </location>
    <ligand>
        <name>ATP</name>
        <dbReference type="ChEBI" id="CHEBI:30616"/>
    </ligand>
</feature>
<name>A0A2P2EEE7_9PROT</name>
<dbReference type="InterPro" id="IPR006070">
    <property type="entry name" value="Sua5-like_dom"/>
</dbReference>
<feature type="binding site" evidence="14">
    <location>
        <position position="178"/>
    </location>
    <ligand>
        <name>L-threonine</name>
        <dbReference type="ChEBI" id="CHEBI:57926"/>
    </ligand>
</feature>
<keyword evidence="5 13" id="KW-0963">Cytoplasm</keyword>
<sequence>MDPESAPALSTVTAAVAALSRGALVGLPTETVYGLGADATQSTAVARIFAAKGRPHFNPLISHVPDLAAAQKLGVFSPLATRLAAAFWPGPLTLVVPRTADCPVCELACAGLPTIALRVPSHPVMQAVLQAFAKPVAAPSANLSGRPSPTLAAHVESELGAHVALVVDGGPCAVGLESAVVAVDGERATLLRLGGLSREALEAVAGPLMSPHEVDQAAPPAPGMVLRHYAPQALVRLNVTAPAPGEIWIGFGPDCAAADFNLSPTGDVTEAAANLFAYLRAADAQKPRAIAFAPIPATGLGEAILDRLHRAAEG</sequence>
<feature type="binding site" evidence="14">
    <location>
        <position position="148"/>
    </location>
    <ligand>
        <name>ATP</name>
        <dbReference type="ChEBI" id="CHEBI:30616"/>
    </ligand>
</feature>
<dbReference type="InterPro" id="IPR005145">
    <property type="entry name" value="Sua5_C"/>
</dbReference>
<feature type="binding site" evidence="14">
    <location>
        <position position="229"/>
    </location>
    <ligand>
        <name>ATP</name>
        <dbReference type="ChEBI" id="CHEBI:30616"/>
    </ligand>
</feature>
<dbReference type="Pfam" id="PF01300">
    <property type="entry name" value="Sua5_yciO_yrdC"/>
    <property type="match status" value="1"/>
</dbReference>
<evidence type="ECO:0000256" key="4">
    <source>
        <dbReference type="ARBA" id="ARBA00015492"/>
    </source>
</evidence>
<dbReference type="Pfam" id="PF03481">
    <property type="entry name" value="Sua5_C"/>
    <property type="match status" value="1"/>
</dbReference>
<dbReference type="InterPro" id="IPR017945">
    <property type="entry name" value="DHBP_synth_RibB-like_a/b_dom"/>
</dbReference>
<dbReference type="EC" id="2.7.7.87" evidence="3 13"/>
<feature type="binding site" evidence="14">
    <location>
        <position position="54"/>
    </location>
    <ligand>
        <name>ATP</name>
        <dbReference type="ChEBI" id="CHEBI:30616"/>
    </ligand>
</feature>
<dbReference type="InterPro" id="IPR050156">
    <property type="entry name" value="TC-AMP_synthase_SUA5"/>
</dbReference>
<comment type="subcellular location">
    <subcellularLocation>
        <location evidence="1 13">Cytoplasm</location>
    </subcellularLocation>
</comment>
<evidence type="ECO:0000256" key="10">
    <source>
        <dbReference type="ARBA" id="ARBA00022840"/>
    </source>
</evidence>
<feature type="binding site" evidence="14">
    <location>
        <position position="63"/>
    </location>
    <ligand>
        <name>ATP</name>
        <dbReference type="ChEBI" id="CHEBI:30616"/>
    </ligand>
</feature>
<keyword evidence="17" id="KW-1185">Reference proteome</keyword>
<evidence type="ECO:0000256" key="7">
    <source>
        <dbReference type="ARBA" id="ARBA00022694"/>
    </source>
</evidence>
<accession>A0A2P2EEE7</accession>
<keyword evidence="6 13" id="KW-0808">Transferase</keyword>
<evidence type="ECO:0000256" key="2">
    <source>
        <dbReference type="ARBA" id="ARBA00007663"/>
    </source>
</evidence>
<evidence type="ECO:0000256" key="1">
    <source>
        <dbReference type="ARBA" id="ARBA00004496"/>
    </source>
</evidence>
<feature type="binding site" evidence="14">
    <location>
        <position position="58"/>
    </location>
    <ligand>
        <name>ATP</name>
        <dbReference type="ChEBI" id="CHEBI:30616"/>
    </ligand>
</feature>
<dbReference type="GO" id="GO:0005737">
    <property type="term" value="C:cytoplasm"/>
    <property type="evidence" value="ECO:0007669"/>
    <property type="project" value="UniProtKB-SubCell"/>
</dbReference>
<keyword evidence="7 13" id="KW-0819">tRNA processing</keyword>
<evidence type="ECO:0000256" key="8">
    <source>
        <dbReference type="ARBA" id="ARBA00022695"/>
    </source>
</evidence>
<keyword evidence="10 13" id="KW-0067">ATP-binding</keyword>
<dbReference type="InterPro" id="IPR038385">
    <property type="entry name" value="Sua5/YwlC_C"/>
</dbReference>
<evidence type="ECO:0000256" key="11">
    <source>
        <dbReference type="ARBA" id="ARBA00029774"/>
    </source>
</evidence>
<dbReference type="GO" id="GO:0000049">
    <property type="term" value="F:tRNA binding"/>
    <property type="evidence" value="ECO:0007669"/>
    <property type="project" value="TreeGrafter"/>
</dbReference>
<evidence type="ECO:0000256" key="6">
    <source>
        <dbReference type="ARBA" id="ARBA00022679"/>
    </source>
</evidence>
<dbReference type="GO" id="GO:0005524">
    <property type="term" value="F:ATP binding"/>
    <property type="evidence" value="ECO:0007669"/>
    <property type="project" value="UniProtKB-UniRule"/>
</dbReference>
<dbReference type="PIRSF" id="PIRSF004930">
    <property type="entry name" value="Tln_factor_SUA5"/>
    <property type="match status" value="1"/>
</dbReference>
<proteinExistence type="inferred from homology"/>
<organism evidence="16 17">
    <name type="scientific">Candidatus Phycosocius bacilliformis</name>
    <dbReference type="NCBI Taxonomy" id="1445552"/>
    <lineage>
        <taxon>Bacteria</taxon>
        <taxon>Pseudomonadati</taxon>
        <taxon>Pseudomonadota</taxon>
        <taxon>Alphaproteobacteria</taxon>
        <taxon>Caulobacterales</taxon>
        <taxon>Caulobacterales incertae sedis</taxon>
        <taxon>Candidatus Phycosocius</taxon>
    </lineage>
</organism>
<evidence type="ECO:0000256" key="13">
    <source>
        <dbReference type="PIRNR" id="PIRNR004930"/>
    </source>
</evidence>
<comment type="catalytic activity">
    <reaction evidence="12 13">
        <text>L-threonine + hydrogencarbonate + ATP = L-threonylcarbamoyladenylate + diphosphate + H2O</text>
        <dbReference type="Rhea" id="RHEA:36407"/>
        <dbReference type="ChEBI" id="CHEBI:15377"/>
        <dbReference type="ChEBI" id="CHEBI:17544"/>
        <dbReference type="ChEBI" id="CHEBI:30616"/>
        <dbReference type="ChEBI" id="CHEBI:33019"/>
        <dbReference type="ChEBI" id="CHEBI:57926"/>
        <dbReference type="ChEBI" id="CHEBI:73682"/>
        <dbReference type="EC" id="2.7.7.87"/>
    </reaction>
</comment>
<comment type="function">
    <text evidence="13">Required for the formation of a threonylcarbamoyl group on adenosine at position 37 (t(6)A37) in tRNAs that read codons beginning with adenine.</text>
</comment>
<dbReference type="PANTHER" id="PTHR17490:SF16">
    <property type="entry name" value="THREONYLCARBAMOYL-AMP SYNTHASE"/>
    <property type="match status" value="1"/>
</dbReference>
<feature type="binding site" evidence="14">
    <location>
        <position position="138"/>
    </location>
    <ligand>
        <name>L-threonine</name>
        <dbReference type="ChEBI" id="CHEBI:57926"/>
    </ligand>
</feature>
<evidence type="ECO:0000313" key="16">
    <source>
        <dbReference type="EMBL" id="GBF59434.1"/>
    </source>
</evidence>
<feature type="binding site" evidence="14">
    <location>
        <position position="31"/>
    </location>
    <ligand>
        <name>L-threonine</name>
        <dbReference type="ChEBI" id="CHEBI:57926"/>
    </ligand>
</feature>
<evidence type="ECO:0000256" key="5">
    <source>
        <dbReference type="ARBA" id="ARBA00022490"/>
    </source>
</evidence>
<evidence type="ECO:0000256" key="3">
    <source>
        <dbReference type="ARBA" id="ARBA00012584"/>
    </source>
</evidence>
<evidence type="ECO:0000259" key="15">
    <source>
        <dbReference type="PROSITE" id="PS51163"/>
    </source>
</evidence>
<feature type="binding site" evidence="14">
    <location>
        <position position="192"/>
    </location>
    <ligand>
        <name>ATP</name>
        <dbReference type="ChEBI" id="CHEBI:30616"/>
    </ligand>
</feature>
<dbReference type="RefSeq" id="WP_108986316.1">
    <property type="nucleotide sequence ID" value="NZ_BFBR01000014.1"/>
</dbReference>
<evidence type="ECO:0000313" key="17">
    <source>
        <dbReference type="Proteomes" id="UP000245086"/>
    </source>
</evidence>
<dbReference type="PROSITE" id="PS51163">
    <property type="entry name" value="YRDC"/>
    <property type="match status" value="1"/>
</dbReference>
<feature type="binding site" evidence="14">
    <location>
        <position position="118"/>
    </location>
    <ligand>
        <name>ATP</name>
        <dbReference type="ChEBI" id="CHEBI:30616"/>
    </ligand>
</feature>
<feature type="binding site" evidence="14">
    <location>
        <position position="114"/>
    </location>
    <ligand>
        <name>ATP</name>
        <dbReference type="ChEBI" id="CHEBI:30616"/>
    </ligand>
</feature>
<gene>
    <name evidence="16" type="primary">ywlC</name>
    <name evidence="16" type="ORF">PbB2_03134</name>
</gene>
<dbReference type="GO" id="GO:0061710">
    <property type="term" value="F:L-threonylcarbamoyladenylate synthase"/>
    <property type="evidence" value="ECO:0007669"/>
    <property type="project" value="UniProtKB-EC"/>
</dbReference>
<reference evidence="16 17" key="1">
    <citation type="journal article" date="2018" name="Genome Announc.">
        <title>Draft Genome Sequence of "Candidatus Phycosocius bacilliformis," an Alphaproteobacterial Ectosymbiont of the Hydrocarbon-Producing Green Alga Botryococcus braunii.</title>
        <authorList>
            <person name="Tanabe Y."/>
            <person name="Yamaguchi H."/>
            <person name="Watanabe M.M."/>
        </authorList>
    </citation>
    <scope>NUCLEOTIDE SEQUENCE [LARGE SCALE GENOMIC DNA]</scope>
    <source>
        <strain evidence="16 17">BOTRYCO-2</strain>
    </source>
</reference>
<dbReference type="NCBIfam" id="TIGR00057">
    <property type="entry name" value="L-threonylcarbamoyladenylate synthase"/>
    <property type="match status" value="1"/>
</dbReference>
<feature type="domain" description="YrdC-like" evidence="15">
    <location>
        <begin position="9"/>
        <end position="196"/>
    </location>
</feature>
<dbReference type="InterPro" id="IPR010923">
    <property type="entry name" value="T(6)A37_SUA5"/>
</dbReference>
<protein>
    <recommendedName>
        <fullName evidence="4 13">Threonylcarbamoyl-AMP synthase</fullName>
        <shortName evidence="13">TC-AMP synthase</shortName>
        <ecNumber evidence="3 13">2.7.7.87</ecNumber>
    </recommendedName>
    <alternativeName>
        <fullName evidence="11 13">L-threonylcarbamoyladenylate synthase</fullName>
    </alternativeName>
</protein>
<evidence type="ECO:0000256" key="12">
    <source>
        <dbReference type="ARBA" id="ARBA00048366"/>
    </source>
</evidence>
<dbReference type="EMBL" id="BFBR01000014">
    <property type="protein sequence ID" value="GBF59434.1"/>
    <property type="molecule type" value="Genomic_DNA"/>
</dbReference>
<keyword evidence="9 13" id="KW-0547">Nucleotide-binding</keyword>
<dbReference type="Gene3D" id="3.90.870.10">
    <property type="entry name" value="DHBP synthase"/>
    <property type="match status" value="1"/>
</dbReference>